<keyword evidence="1" id="KW-1133">Transmembrane helix</keyword>
<dbReference type="InterPro" id="IPR002656">
    <property type="entry name" value="Acyl_transf_3_dom"/>
</dbReference>
<feature type="transmembrane region" description="Helical" evidence="1">
    <location>
        <begin position="276"/>
        <end position="301"/>
    </location>
</feature>
<feature type="transmembrane region" description="Helical" evidence="1">
    <location>
        <begin position="128"/>
        <end position="147"/>
    </location>
</feature>
<dbReference type="EMBL" id="NCSJ02000007">
    <property type="protein sequence ID" value="RFU35582.1"/>
    <property type="molecule type" value="Genomic_DNA"/>
</dbReference>
<keyword evidence="1" id="KW-0812">Transmembrane</keyword>
<dbReference type="GO" id="GO:0016747">
    <property type="term" value="F:acyltransferase activity, transferring groups other than amino-acyl groups"/>
    <property type="evidence" value="ECO:0007669"/>
    <property type="project" value="InterPro"/>
</dbReference>
<keyword evidence="4" id="KW-1185">Reference proteome</keyword>
<feature type="transmembrane region" description="Helical" evidence="1">
    <location>
        <begin position="461"/>
        <end position="482"/>
    </location>
</feature>
<dbReference type="Pfam" id="PF01757">
    <property type="entry name" value="Acyl_transf_3"/>
    <property type="match status" value="1"/>
</dbReference>
<dbReference type="PANTHER" id="PTHR23028">
    <property type="entry name" value="ACETYLTRANSFERASE"/>
    <property type="match status" value="1"/>
</dbReference>
<feature type="non-terminal residue" evidence="3">
    <location>
        <position position="505"/>
    </location>
</feature>
<sequence length="505" mass="57868">MAQNKPPSPYTNGNLLESGYWDEIKPIPLSEPKPPLSAQAIRYVSNILRPAYFSRSSSSSSNPQSSSRKPLRRTAWLDGLRGFAAFMVYLQHHQLWARGSLDAKEIFEGGWGYKDRYYFVALPGIRTFFTGGHFAVTVFFVISGYVLSSKPMQLIQAGEYSKLGDNLGSALFRRWLRLYLPMIAVTWLYVTLCWIFGVWVEVIEWKESYAAEMWNWYCELKNFSFLFRSGGEPWFVYHYHTWSIAVEFKGSVTIYTALMAFSRCRKNARLWCEVGLIYYFLYIADGAHCAMFVAGMLLCDLELLASKGQLPRWMSSLESRKTAIFYTMLGVATYLSGVPSMDLDINKVAETPGWYYLSLLKPQAVFDYKWFYLFIASISLVSSVPRIPWLKSFFETRFNQYLGHISYALYLVHGPILWTIGDRIYCAVGWARETQALTMQGWINAFPLSKSGPLGFEPSVLLPHLILLPLTLWIAEIVTKVFDGNSVKFSQWLYGLTLEAPVVKT</sequence>
<feature type="domain" description="Acyltransferase 3" evidence="2">
    <location>
        <begin position="75"/>
        <end position="424"/>
    </location>
</feature>
<protein>
    <recommendedName>
        <fullName evidence="2">Acyltransferase 3 domain-containing protein</fullName>
    </recommendedName>
</protein>
<dbReference type="AlphaFoldDB" id="A0A3E2HQN8"/>
<feature type="transmembrane region" description="Helical" evidence="1">
    <location>
        <begin position="178"/>
        <end position="200"/>
    </location>
</feature>
<keyword evidence="1" id="KW-0472">Membrane</keyword>
<comment type="caution">
    <text evidence="3">The sequence shown here is derived from an EMBL/GenBank/DDBJ whole genome shotgun (WGS) entry which is preliminary data.</text>
</comment>
<dbReference type="Proteomes" id="UP000258309">
    <property type="component" value="Unassembled WGS sequence"/>
</dbReference>
<gene>
    <name evidence="3" type="ORF">B7463_g813</name>
</gene>
<evidence type="ECO:0000313" key="3">
    <source>
        <dbReference type="EMBL" id="RFU35582.1"/>
    </source>
</evidence>
<dbReference type="OMA" id="WWINRLP"/>
<name>A0A3E2HQN8_SCYLI</name>
<proteinExistence type="predicted"/>
<organism evidence="3 4">
    <name type="scientific">Scytalidium lignicola</name>
    <name type="common">Hyphomycete</name>
    <dbReference type="NCBI Taxonomy" id="5539"/>
    <lineage>
        <taxon>Eukaryota</taxon>
        <taxon>Fungi</taxon>
        <taxon>Dikarya</taxon>
        <taxon>Ascomycota</taxon>
        <taxon>Pezizomycotina</taxon>
        <taxon>Leotiomycetes</taxon>
        <taxon>Leotiomycetes incertae sedis</taxon>
        <taxon>Scytalidium</taxon>
    </lineage>
</organism>
<reference evidence="3 4" key="1">
    <citation type="submission" date="2018-05" db="EMBL/GenBank/DDBJ databases">
        <title>Draft genome sequence of Scytalidium lignicola DSM 105466, a ubiquitous saprotrophic fungus.</title>
        <authorList>
            <person name="Buettner E."/>
            <person name="Gebauer A.M."/>
            <person name="Hofrichter M."/>
            <person name="Liers C."/>
            <person name="Kellner H."/>
        </authorList>
    </citation>
    <scope>NUCLEOTIDE SEQUENCE [LARGE SCALE GENOMIC DNA]</scope>
    <source>
        <strain evidence="3 4">DSM 105466</strain>
    </source>
</reference>
<feature type="transmembrane region" description="Helical" evidence="1">
    <location>
        <begin position="401"/>
        <end position="420"/>
    </location>
</feature>
<evidence type="ECO:0000259" key="2">
    <source>
        <dbReference type="Pfam" id="PF01757"/>
    </source>
</evidence>
<evidence type="ECO:0000256" key="1">
    <source>
        <dbReference type="SAM" id="Phobius"/>
    </source>
</evidence>
<dbReference type="PANTHER" id="PTHR23028:SF125">
    <property type="entry name" value="ACYLTRANSFERASE"/>
    <property type="match status" value="1"/>
</dbReference>
<feature type="non-terminal residue" evidence="3">
    <location>
        <position position="1"/>
    </location>
</feature>
<accession>A0A3E2HQN8</accession>
<evidence type="ECO:0000313" key="4">
    <source>
        <dbReference type="Proteomes" id="UP000258309"/>
    </source>
</evidence>
<dbReference type="OrthoDB" id="5819582at2759"/>
<dbReference type="STRING" id="5539.A0A3E2HQN8"/>
<dbReference type="InterPro" id="IPR050879">
    <property type="entry name" value="Acyltransferase_3"/>
</dbReference>
<feature type="transmembrane region" description="Helical" evidence="1">
    <location>
        <begin position="370"/>
        <end position="389"/>
    </location>
</feature>